<dbReference type="Proteomes" id="UP000002489">
    <property type="component" value="Unassembled WGS sequence"/>
</dbReference>
<evidence type="ECO:0000313" key="7">
    <source>
        <dbReference type="Proteomes" id="UP000002489"/>
    </source>
</evidence>
<sequence length="408" mass="44592">MATSSFPQRPSSASYDVVIIGGATSGSAIAWFLVSNPDFKGKVLVVEKDPSLAYSATQASNNCMRQQFATEINVKIAQYAAEFVKDFRKNLKCEDDDGIPDIPIRNFGYLYLADTSEFAAVLEEDQRLQANCGAGTKMLSVNEIASKYPFFALDDIKTGSLNTVDEGAFDALGMVHSLRKKAQQLGVDYINNEVVGMTRVGKKVTSVTLKTGESINVGNVVNAAGTRAAEVSRLAGIDLPIEARRRYTYIFSVDEPLSQDLPLTIDPTGVHMRSYGKKDYLVGCPPIGPDVAVNPDDFNYAEDVWTLKMLPVLKKRVPQFSTAKVTHSWMGHYEFNTFDHNAIIGPHNEISNLSFCVGFSGHGSQQAPACGRGVAELITYGEFRTLDLSALGYGRIARNEPLMERAVI</sequence>
<evidence type="ECO:0000256" key="4">
    <source>
        <dbReference type="SAM" id="Phobius"/>
    </source>
</evidence>
<dbReference type="InterPro" id="IPR036188">
    <property type="entry name" value="FAD/NAD-bd_sf"/>
</dbReference>
<keyword evidence="4" id="KW-1133">Transmembrane helix</keyword>
<organism evidence="6 7">
    <name type="scientific">Fusarium oxysporum (strain Fo5176)</name>
    <name type="common">Fusarium vascular wilt</name>
    <dbReference type="NCBI Taxonomy" id="660025"/>
    <lineage>
        <taxon>Eukaryota</taxon>
        <taxon>Fungi</taxon>
        <taxon>Dikarya</taxon>
        <taxon>Ascomycota</taxon>
        <taxon>Pezizomycotina</taxon>
        <taxon>Sordariomycetes</taxon>
        <taxon>Hypocreomycetidae</taxon>
        <taxon>Hypocreales</taxon>
        <taxon>Nectriaceae</taxon>
        <taxon>Fusarium</taxon>
        <taxon>Fusarium oxysporum species complex</taxon>
    </lineage>
</organism>
<keyword evidence="4" id="KW-0472">Membrane</keyword>
<reference evidence="7" key="1">
    <citation type="journal article" date="2012" name="Mol. Plant Microbe Interact.">
        <title>A highly conserved effector in Fusarium oxysporum is required for full virulence on Arabidopsis.</title>
        <authorList>
            <person name="Thatcher L.F."/>
            <person name="Gardiner D.M."/>
            <person name="Kazan K."/>
            <person name="Manners J."/>
        </authorList>
    </citation>
    <scope>NUCLEOTIDE SEQUENCE [LARGE SCALE GENOMIC DNA]</scope>
    <source>
        <strain evidence="7">Fo5176</strain>
    </source>
</reference>
<keyword evidence="1" id="KW-0560">Oxidoreductase</keyword>
<protein>
    <recommendedName>
        <fullName evidence="2">FAD-dependent oxidoreductase domain-containing protein 1</fullName>
    </recommendedName>
</protein>
<comment type="function">
    <text evidence="3">Required for the assembly of the mitochondrial membrane respiratory chain NADH dehydrogenase (Complex I). Involved in mid-late stages of complex I assembly.</text>
</comment>
<dbReference type="EnsemblFungi" id="FOXG_09711T0">
    <property type="protein sequence ID" value="FOXG_09711P0"/>
    <property type="gene ID" value="FOXG_09711"/>
</dbReference>
<feature type="domain" description="FAD dependent oxidoreductase" evidence="5">
    <location>
        <begin position="16"/>
        <end position="377"/>
    </location>
</feature>
<dbReference type="STRING" id="426428.A0A0D2Y0C3"/>
<dbReference type="Gene3D" id="3.30.9.10">
    <property type="entry name" value="D-Amino Acid Oxidase, subunit A, domain 2"/>
    <property type="match status" value="1"/>
</dbReference>
<evidence type="ECO:0000313" key="6">
    <source>
        <dbReference type="EnsemblFungi" id="FOXG_09711P0"/>
    </source>
</evidence>
<dbReference type="PANTHER" id="PTHR13847">
    <property type="entry name" value="SARCOSINE DEHYDROGENASE-RELATED"/>
    <property type="match status" value="1"/>
</dbReference>
<dbReference type="GO" id="GO:0005739">
    <property type="term" value="C:mitochondrion"/>
    <property type="evidence" value="ECO:0007669"/>
    <property type="project" value="GOC"/>
</dbReference>
<name>A0A0D2Y0C3_FUSOF</name>
<accession>A0A0D2Y0C3</accession>
<dbReference type="Pfam" id="PF01266">
    <property type="entry name" value="DAO"/>
    <property type="match status" value="1"/>
</dbReference>
<dbReference type="GO" id="GO:0032981">
    <property type="term" value="P:mitochondrial respiratory chain complex I assembly"/>
    <property type="evidence" value="ECO:0007669"/>
    <property type="project" value="TreeGrafter"/>
</dbReference>
<keyword evidence="4" id="KW-0812">Transmembrane</keyword>
<evidence type="ECO:0000256" key="2">
    <source>
        <dbReference type="ARBA" id="ARBA00039785"/>
    </source>
</evidence>
<dbReference type="PANTHER" id="PTHR13847:SF287">
    <property type="entry name" value="FAD-DEPENDENT OXIDOREDUCTASE DOMAIN-CONTAINING PROTEIN 1"/>
    <property type="match status" value="1"/>
</dbReference>
<dbReference type="AlphaFoldDB" id="A0A0D2Y0C3"/>
<feature type="transmembrane region" description="Helical" evidence="4">
    <location>
        <begin position="12"/>
        <end position="34"/>
    </location>
</feature>
<dbReference type="SUPFAM" id="SSF51905">
    <property type="entry name" value="FAD/NAD(P)-binding domain"/>
    <property type="match status" value="1"/>
</dbReference>
<reference evidence="6" key="2">
    <citation type="submission" date="2025-08" db="UniProtKB">
        <authorList>
            <consortium name="EnsemblFungi"/>
        </authorList>
    </citation>
    <scope>IDENTIFICATION</scope>
    <source>
        <strain evidence="6">4287 / CBS 123668 / FGSC 9935 / NRRL 34936</strain>
    </source>
</reference>
<evidence type="ECO:0000256" key="3">
    <source>
        <dbReference type="ARBA" id="ARBA00046185"/>
    </source>
</evidence>
<evidence type="ECO:0000256" key="1">
    <source>
        <dbReference type="ARBA" id="ARBA00023002"/>
    </source>
</evidence>
<proteinExistence type="predicted"/>
<evidence type="ECO:0000259" key="5">
    <source>
        <dbReference type="Pfam" id="PF01266"/>
    </source>
</evidence>
<dbReference type="GO" id="GO:0016491">
    <property type="term" value="F:oxidoreductase activity"/>
    <property type="evidence" value="ECO:0007669"/>
    <property type="project" value="UniProtKB-KW"/>
</dbReference>
<dbReference type="InterPro" id="IPR006076">
    <property type="entry name" value="FAD-dep_OxRdtase"/>
</dbReference>
<dbReference type="Gene3D" id="3.50.50.60">
    <property type="entry name" value="FAD/NAD(P)-binding domain"/>
    <property type="match status" value="1"/>
</dbReference>